<dbReference type="PANTHER" id="PTHR11964">
    <property type="entry name" value="S-ADENOSYLMETHIONINE SYNTHETASE"/>
    <property type="match status" value="1"/>
</dbReference>
<feature type="binding site" description="in other chain" evidence="10">
    <location>
        <begin position="229"/>
        <end position="230"/>
    </location>
    <ligand>
        <name>ATP</name>
        <dbReference type="ChEBI" id="CHEBI:30616"/>
        <note>ligand shared between two neighboring subunits</note>
    </ligand>
</feature>
<keyword evidence="9 10" id="KW-0630">Potassium</keyword>
<dbReference type="InterPro" id="IPR002133">
    <property type="entry name" value="S-AdoMet_synthetase"/>
</dbReference>
<keyword evidence="8 10" id="KW-0460">Magnesium</keyword>
<keyword evidence="4 10" id="KW-0808">Transferase</keyword>
<comment type="subunit">
    <text evidence="10">Homotetramer; dimer of dimers.</text>
</comment>
<evidence type="ECO:0000259" key="13">
    <source>
        <dbReference type="Pfam" id="PF00438"/>
    </source>
</evidence>
<keyword evidence="10" id="KW-0963">Cytoplasm</keyword>
<evidence type="ECO:0000313" key="16">
    <source>
        <dbReference type="EMBL" id="TNM61027.1"/>
    </source>
</evidence>
<dbReference type="EMBL" id="VDMN01000007">
    <property type="protein sequence ID" value="TNM61027.1"/>
    <property type="molecule type" value="Genomic_DNA"/>
</dbReference>
<evidence type="ECO:0000256" key="11">
    <source>
        <dbReference type="RuleBase" id="RU000542"/>
    </source>
</evidence>
<dbReference type="PROSITE" id="PS00376">
    <property type="entry name" value="ADOMET_SYNTHASE_1"/>
    <property type="match status" value="1"/>
</dbReference>
<dbReference type="Pfam" id="PF00438">
    <property type="entry name" value="S-AdoMet_synt_N"/>
    <property type="match status" value="1"/>
</dbReference>
<dbReference type="InterPro" id="IPR022636">
    <property type="entry name" value="S-AdoMet_synthetase_sfam"/>
</dbReference>
<comment type="cofactor">
    <cofactor evidence="10">
        <name>Mg(2+)</name>
        <dbReference type="ChEBI" id="CHEBI:18420"/>
    </cofactor>
    <text evidence="10">Binds 2 divalent ions per subunit.</text>
</comment>
<keyword evidence="5 10" id="KW-0479">Metal-binding</keyword>
<feature type="binding site" description="in other chain" evidence="10">
    <location>
        <begin position="244"/>
        <end position="245"/>
    </location>
    <ligand>
        <name>ATP</name>
        <dbReference type="ChEBI" id="CHEBI:30616"/>
        <note>ligand shared between two neighboring subunits</note>
    </ligand>
</feature>
<dbReference type="GO" id="GO:0005524">
    <property type="term" value="F:ATP binding"/>
    <property type="evidence" value="ECO:0007669"/>
    <property type="project" value="UniProtKB-UniRule"/>
</dbReference>
<feature type="domain" description="S-adenosylmethionine synthetase central" evidence="14">
    <location>
        <begin position="114"/>
        <end position="230"/>
    </location>
</feature>
<dbReference type="OrthoDB" id="9801686at2"/>
<feature type="domain" description="S-adenosylmethionine synthetase N-terminal" evidence="13">
    <location>
        <begin position="6"/>
        <end position="102"/>
    </location>
</feature>
<comment type="similarity">
    <text evidence="2 10 12">Belongs to the AdoMet synthase family.</text>
</comment>
<evidence type="ECO:0000256" key="10">
    <source>
        <dbReference type="HAMAP-Rule" id="MF_00086"/>
    </source>
</evidence>
<feature type="binding site" description="in other chain" evidence="10">
    <location>
        <position position="57"/>
    </location>
    <ligand>
        <name>L-methionine</name>
        <dbReference type="ChEBI" id="CHEBI:57844"/>
        <note>ligand shared between two neighboring subunits</note>
    </ligand>
</feature>
<dbReference type="HAMAP" id="MF_00086">
    <property type="entry name" value="S_AdoMet_synth1"/>
    <property type="match status" value="1"/>
</dbReference>
<sequence length="384" mass="41868">MMVARYTTAESVTEGHPDKVCDQISDAVLDAHLAQDPMARVAAEVMVSGNMVHVAGEVTSRARIDVSAIVREVTRRIGYTDPDLGFDADSCFILVDLHEQSPDIAQGVVQEKNFGAGDQGTFYGYATDETESLMPVSIDFAHRLTRRLAEVRKNGLLPWLRPDGKAQVTFAHDAQGRPEKLISVVVSTQHSADIEREQLLRGVLEEVIVPVMGRWLTRDTRVLINPTGRFVKGGPAADTGLTGRKIIVDTYGGIGRHGGGAFSGKDATKVDRSGAYMARYIAKNIVAAGLAKNCEISLAFAIGQTEPEMVAVSSAEKLAVDSGLLEEAVRELFPLSVSGMIDVLGLRRPIFEKTASYGHFGRNAEGWSWEQTDRADSLRRRCRR</sequence>
<evidence type="ECO:0000256" key="4">
    <source>
        <dbReference type="ARBA" id="ARBA00022679"/>
    </source>
</evidence>
<evidence type="ECO:0000256" key="1">
    <source>
        <dbReference type="ARBA" id="ARBA00005224"/>
    </source>
</evidence>
<comment type="cofactor">
    <cofactor evidence="10">
        <name>K(+)</name>
        <dbReference type="ChEBI" id="CHEBI:29103"/>
    </cofactor>
    <text evidence="10">Binds 1 potassium ion per subunit.</text>
</comment>
<feature type="binding site" evidence="10">
    <location>
        <position position="265"/>
    </location>
    <ligand>
        <name>ATP</name>
        <dbReference type="ChEBI" id="CHEBI:30616"/>
        <note>ligand shared between two neighboring subunits</note>
    </ligand>
</feature>
<feature type="binding site" evidence="10">
    <location>
        <position position="18"/>
    </location>
    <ligand>
        <name>Mg(2+)</name>
        <dbReference type="ChEBI" id="CHEBI:18420"/>
    </ligand>
</feature>
<protein>
    <recommendedName>
        <fullName evidence="10">S-adenosylmethionine synthase</fullName>
        <shortName evidence="10">AdoMet synthase</shortName>
        <ecNumber evidence="10">2.5.1.6</ecNumber>
    </recommendedName>
    <alternativeName>
        <fullName evidence="10">MAT</fullName>
    </alternativeName>
    <alternativeName>
        <fullName evidence="10">Methionine adenosyltransferase</fullName>
    </alternativeName>
</protein>
<feature type="binding site" evidence="10">
    <location>
        <position position="238"/>
    </location>
    <ligand>
        <name>L-methionine</name>
        <dbReference type="ChEBI" id="CHEBI:57844"/>
        <note>ligand shared between two neighboring subunits</note>
    </ligand>
</feature>
<dbReference type="GO" id="GO:0006730">
    <property type="term" value="P:one-carbon metabolic process"/>
    <property type="evidence" value="ECO:0007669"/>
    <property type="project" value="UniProtKB-KW"/>
</dbReference>
<dbReference type="GO" id="GO:0000287">
    <property type="term" value="F:magnesium ion binding"/>
    <property type="evidence" value="ECO:0007669"/>
    <property type="project" value="UniProtKB-UniRule"/>
</dbReference>
<feature type="binding site" description="in other chain" evidence="10">
    <location>
        <begin position="163"/>
        <end position="165"/>
    </location>
    <ligand>
        <name>ATP</name>
        <dbReference type="ChEBI" id="CHEBI:30616"/>
        <note>ligand shared between two neighboring subunits</note>
    </ligand>
</feature>
<keyword evidence="6 10" id="KW-0547">Nucleotide-binding</keyword>
<dbReference type="AlphaFoldDB" id="A0A5C4XC85"/>
<dbReference type="GO" id="GO:0004478">
    <property type="term" value="F:methionine adenosyltransferase activity"/>
    <property type="evidence" value="ECO:0007669"/>
    <property type="project" value="UniProtKB-UniRule"/>
</dbReference>
<comment type="catalytic activity">
    <reaction evidence="10">
        <text>L-methionine + ATP + H2O = S-adenosyl-L-methionine + phosphate + diphosphate</text>
        <dbReference type="Rhea" id="RHEA:21080"/>
        <dbReference type="ChEBI" id="CHEBI:15377"/>
        <dbReference type="ChEBI" id="CHEBI:30616"/>
        <dbReference type="ChEBI" id="CHEBI:33019"/>
        <dbReference type="ChEBI" id="CHEBI:43474"/>
        <dbReference type="ChEBI" id="CHEBI:57844"/>
        <dbReference type="ChEBI" id="CHEBI:59789"/>
        <dbReference type="EC" id="2.5.1.6"/>
    </reaction>
</comment>
<dbReference type="GO" id="GO:0006556">
    <property type="term" value="P:S-adenosylmethionine biosynthetic process"/>
    <property type="evidence" value="ECO:0007669"/>
    <property type="project" value="UniProtKB-UniRule"/>
</dbReference>
<dbReference type="SUPFAM" id="SSF55973">
    <property type="entry name" value="S-adenosylmethionine synthetase"/>
    <property type="match status" value="3"/>
</dbReference>
<dbReference type="FunFam" id="3.30.300.10:FF:000003">
    <property type="entry name" value="S-adenosylmethionine synthase"/>
    <property type="match status" value="1"/>
</dbReference>
<name>A0A5C4XC85_9HYPH</name>
<evidence type="ECO:0000259" key="14">
    <source>
        <dbReference type="Pfam" id="PF02772"/>
    </source>
</evidence>
<comment type="caution">
    <text evidence="16">The sequence shown here is derived from an EMBL/GenBank/DDBJ whole genome shotgun (WGS) entry which is preliminary data.</text>
</comment>
<feature type="binding site" description="in other chain" evidence="10">
    <location>
        <position position="16"/>
    </location>
    <ligand>
        <name>ATP</name>
        <dbReference type="ChEBI" id="CHEBI:30616"/>
        <note>ligand shared between two neighboring subunits</note>
    </ligand>
</feature>
<evidence type="ECO:0000256" key="3">
    <source>
        <dbReference type="ARBA" id="ARBA00022563"/>
    </source>
</evidence>
<accession>A0A5C4XC85</accession>
<dbReference type="InterPro" id="IPR022631">
    <property type="entry name" value="ADOMET_SYNTHASE_CS"/>
</dbReference>
<dbReference type="Pfam" id="PF02772">
    <property type="entry name" value="S-AdoMet_synt_M"/>
    <property type="match status" value="1"/>
</dbReference>
<dbReference type="InterPro" id="IPR022630">
    <property type="entry name" value="S-AdoMet_synt_C"/>
</dbReference>
<dbReference type="Gene3D" id="3.30.300.10">
    <property type="match status" value="3"/>
</dbReference>
<dbReference type="EC" id="2.5.1.6" evidence="10"/>
<evidence type="ECO:0000256" key="12">
    <source>
        <dbReference type="RuleBase" id="RU004462"/>
    </source>
</evidence>
<proteinExistence type="inferred from homology"/>
<dbReference type="InterPro" id="IPR022628">
    <property type="entry name" value="S-AdoMet_synt_N"/>
</dbReference>
<dbReference type="Pfam" id="PF02773">
    <property type="entry name" value="S-AdoMet_synt_C"/>
    <property type="match status" value="1"/>
</dbReference>
<feature type="binding site" evidence="10">
    <location>
        <position position="261"/>
    </location>
    <ligand>
        <name>ATP</name>
        <dbReference type="ChEBI" id="CHEBI:30616"/>
        <note>ligand shared between two neighboring subunits</note>
    </ligand>
</feature>
<evidence type="ECO:0000256" key="8">
    <source>
        <dbReference type="ARBA" id="ARBA00022842"/>
    </source>
</evidence>
<feature type="binding site" evidence="10">
    <location>
        <position position="44"/>
    </location>
    <ligand>
        <name>K(+)</name>
        <dbReference type="ChEBI" id="CHEBI:29103"/>
    </ligand>
</feature>
<dbReference type="InterPro" id="IPR022629">
    <property type="entry name" value="S-AdoMet_synt_central"/>
</dbReference>
<evidence type="ECO:0000259" key="15">
    <source>
        <dbReference type="Pfam" id="PF02773"/>
    </source>
</evidence>
<feature type="binding site" description="in other chain" evidence="10">
    <location>
        <position position="100"/>
    </location>
    <ligand>
        <name>L-methionine</name>
        <dbReference type="ChEBI" id="CHEBI:57844"/>
        <note>ligand shared between two neighboring subunits</note>
    </ligand>
</feature>
<evidence type="ECO:0000313" key="17">
    <source>
        <dbReference type="Proteomes" id="UP000311605"/>
    </source>
</evidence>
<feature type="domain" description="S-adenosylmethionine synthetase C-terminal" evidence="15">
    <location>
        <begin position="233"/>
        <end position="371"/>
    </location>
</feature>
<comment type="pathway">
    <text evidence="1 10">Amino-acid biosynthesis; S-adenosyl-L-methionine biosynthesis; S-adenosyl-L-methionine from L-methionine: step 1/1.</text>
</comment>
<dbReference type="NCBIfam" id="TIGR01034">
    <property type="entry name" value="metK"/>
    <property type="match status" value="1"/>
</dbReference>
<keyword evidence="17" id="KW-1185">Reference proteome</keyword>
<dbReference type="RefSeq" id="WP_139678933.1">
    <property type="nucleotide sequence ID" value="NZ_VDMN01000007.1"/>
</dbReference>
<feature type="binding site" description="in other chain" evidence="10">
    <location>
        <position position="269"/>
    </location>
    <ligand>
        <name>L-methionine</name>
        <dbReference type="ChEBI" id="CHEBI:57844"/>
        <note>ligand shared between two neighboring subunits</note>
    </ligand>
</feature>
<dbReference type="PROSITE" id="PS00377">
    <property type="entry name" value="ADOMET_SYNTHASE_2"/>
    <property type="match status" value="1"/>
</dbReference>
<keyword evidence="3 10" id="KW-0554">One-carbon metabolism</keyword>
<keyword evidence="7 10" id="KW-0067">ATP-binding</keyword>
<organism evidence="16 17">
    <name type="scientific">Aliirhizobium smilacinae</name>
    <dbReference type="NCBI Taxonomy" id="1395944"/>
    <lineage>
        <taxon>Bacteria</taxon>
        <taxon>Pseudomonadati</taxon>
        <taxon>Pseudomonadota</taxon>
        <taxon>Alphaproteobacteria</taxon>
        <taxon>Hyphomicrobiales</taxon>
        <taxon>Rhizobiaceae</taxon>
        <taxon>Aliirhizobium</taxon>
    </lineage>
</organism>
<gene>
    <name evidence="10" type="primary">metK</name>
    <name evidence="16" type="ORF">FHP24_24625</name>
</gene>
<dbReference type="GO" id="GO:0005737">
    <property type="term" value="C:cytoplasm"/>
    <property type="evidence" value="ECO:0007669"/>
    <property type="project" value="UniProtKB-SubCell"/>
</dbReference>
<feature type="region of interest" description="Flexible loop" evidence="10">
    <location>
        <begin position="100"/>
        <end position="110"/>
    </location>
</feature>
<evidence type="ECO:0000256" key="7">
    <source>
        <dbReference type="ARBA" id="ARBA00022840"/>
    </source>
</evidence>
<dbReference type="Proteomes" id="UP000311605">
    <property type="component" value="Unassembled WGS sequence"/>
</dbReference>
<comment type="function">
    <text evidence="10">Catalyzes the formation of S-adenosylmethionine (AdoMet) from methionine and ATP. The overall synthetic reaction is composed of two sequential steps, AdoMet formation and the subsequent tripolyphosphate hydrolysis which occurs prior to release of AdoMet from the enzyme.</text>
</comment>
<evidence type="ECO:0000256" key="5">
    <source>
        <dbReference type="ARBA" id="ARBA00022723"/>
    </source>
</evidence>
<reference evidence="16 17" key="1">
    <citation type="submission" date="2019-06" db="EMBL/GenBank/DDBJ databases">
        <title>The draft genome of Rhizobium smilacinae PTYR-5.</title>
        <authorList>
            <person name="Liu L."/>
            <person name="Li L."/>
            <person name="Zhang X."/>
        </authorList>
    </citation>
    <scope>NUCLEOTIDE SEQUENCE [LARGE SCALE GENOMIC DNA]</scope>
    <source>
        <strain evidence="16 17">PTYR-5</strain>
    </source>
</reference>
<comment type="subcellular location">
    <subcellularLocation>
        <location evidence="10 11">Cytoplasm</location>
    </subcellularLocation>
</comment>
<dbReference type="PIRSF" id="PIRSF000497">
    <property type="entry name" value="MAT"/>
    <property type="match status" value="1"/>
</dbReference>
<dbReference type="UniPathway" id="UPA00315">
    <property type="reaction ID" value="UER00080"/>
</dbReference>
<feature type="binding site" evidence="10">
    <location>
        <position position="238"/>
    </location>
    <ligand>
        <name>ATP</name>
        <dbReference type="ChEBI" id="CHEBI:30616"/>
        <note>ligand shared between two neighboring subunits</note>
    </ligand>
</feature>
<evidence type="ECO:0000256" key="6">
    <source>
        <dbReference type="ARBA" id="ARBA00022741"/>
    </source>
</evidence>
<evidence type="ECO:0000256" key="2">
    <source>
        <dbReference type="ARBA" id="ARBA00009685"/>
    </source>
</evidence>
<dbReference type="CDD" id="cd18079">
    <property type="entry name" value="S-AdoMet_synt"/>
    <property type="match status" value="1"/>
</dbReference>
<evidence type="ECO:0000256" key="9">
    <source>
        <dbReference type="ARBA" id="ARBA00022958"/>
    </source>
</evidence>